<evidence type="ECO:0000313" key="1">
    <source>
        <dbReference type="EMBL" id="KAJ9550790.1"/>
    </source>
</evidence>
<keyword evidence="2" id="KW-1185">Reference proteome</keyword>
<protein>
    <submittedName>
        <fullName evidence="1">Uncharacterized protein</fullName>
    </submittedName>
</protein>
<sequence length="151" mass="17233">MKKKNREMERNNVELLILFNSITDTEMNTKSYEIGCTCIRCRSIGLKSYPKLTSENAAALYVYDIMGREIMSTCNSTATPISTNKKLHACCGSHPLSQYSRISSVCDFYMTQYFLYCLHKRIFGFPLSLLCVLGDHPSRIGFYQFGAFIES</sequence>
<dbReference type="AlphaFoldDB" id="A0AA38WFY9"/>
<name>A0AA38WFY9_9ASTR</name>
<organism evidence="1 2">
    <name type="scientific">Centaurea solstitialis</name>
    <name type="common">yellow star-thistle</name>
    <dbReference type="NCBI Taxonomy" id="347529"/>
    <lineage>
        <taxon>Eukaryota</taxon>
        <taxon>Viridiplantae</taxon>
        <taxon>Streptophyta</taxon>
        <taxon>Embryophyta</taxon>
        <taxon>Tracheophyta</taxon>
        <taxon>Spermatophyta</taxon>
        <taxon>Magnoliopsida</taxon>
        <taxon>eudicotyledons</taxon>
        <taxon>Gunneridae</taxon>
        <taxon>Pentapetalae</taxon>
        <taxon>asterids</taxon>
        <taxon>campanulids</taxon>
        <taxon>Asterales</taxon>
        <taxon>Asteraceae</taxon>
        <taxon>Carduoideae</taxon>
        <taxon>Cardueae</taxon>
        <taxon>Centaureinae</taxon>
        <taxon>Centaurea</taxon>
    </lineage>
</organism>
<evidence type="ECO:0000313" key="2">
    <source>
        <dbReference type="Proteomes" id="UP001172457"/>
    </source>
</evidence>
<proteinExistence type="predicted"/>
<comment type="caution">
    <text evidence="1">The sequence shown here is derived from an EMBL/GenBank/DDBJ whole genome shotgun (WGS) entry which is preliminary data.</text>
</comment>
<accession>A0AA38WFY9</accession>
<dbReference type="EMBL" id="JARYMX010000004">
    <property type="protein sequence ID" value="KAJ9550790.1"/>
    <property type="molecule type" value="Genomic_DNA"/>
</dbReference>
<dbReference type="Proteomes" id="UP001172457">
    <property type="component" value="Chromosome 4"/>
</dbReference>
<reference evidence="1" key="1">
    <citation type="submission" date="2023-03" db="EMBL/GenBank/DDBJ databases">
        <title>Chromosome-scale reference genome and RAD-based genetic map of yellow starthistle (Centaurea solstitialis) reveal putative structural variation and QTLs associated with invader traits.</title>
        <authorList>
            <person name="Reatini B."/>
            <person name="Cang F.A."/>
            <person name="Jiang Q."/>
            <person name="Mckibben M.T.W."/>
            <person name="Barker M.S."/>
            <person name="Rieseberg L.H."/>
            <person name="Dlugosch K.M."/>
        </authorList>
    </citation>
    <scope>NUCLEOTIDE SEQUENCE</scope>
    <source>
        <strain evidence="1">CAN-66</strain>
        <tissue evidence="1">Leaf</tissue>
    </source>
</reference>
<gene>
    <name evidence="1" type="ORF">OSB04_014835</name>
</gene>